<evidence type="ECO:0000259" key="11">
    <source>
        <dbReference type="SMART" id="SM00156"/>
    </source>
</evidence>
<dbReference type="AlphaFoldDB" id="A0A5B8MSA3"/>
<evidence type="ECO:0000256" key="9">
    <source>
        <dbReference type="PIRSR" id="PIRSR033096-1"/>
    </source>
</evidence>
<dbReference type="GO" id="GO:0004722">
    <property type="term" value="F:protein serine/threonine phosphatase activity"/>
    <property type="evidence" value="ECO:0007669"/>
    <property type="project" value="UniProtKB-EC"/>
</dbReference>
<dbReference type="GO" id="GO:0046872">
    <property type="term" value="F:metal ion binding"/>
    <property type="evidence" value="ECO:0007669"/>
    <property type="project" value="UniProtKB-KW"/>
</dbReference>
<dbReference type="PROSITE" id="PS50005">
    <property type="entry name" value="TPR"/>
    <property type="match status" value="2"/>
</dbReference>
<accession>A0A5B8MSA3</accession>
<organism evidence="12 13">
    <name type="scientific">Chloropicon primus</name>
    <dbReference type="NCBI Taxonomy" id="1764295"/>
    <lineage>
        <taxon>Eukaryota</taxon>
        <taxon>Viridiplantae</taxon>
        <taxon>Chlorophyta</taxon>
        <taxon>Chloropicophyceae</taxon>
        <taxon>Chloropicales</taxon>
        <taxon>Chloropicaceae</taxon>
        <taxon>Chloropicon</taxon>
    </lineage>
</organism>
<evidence type="ECO:0000256" key="10">
    <source>
        <dbReference type="PROSITE-ProRule" id="PRU00339"/>
    </source>
</evidence>
<evidence type="ECO:0000256" key="7">
    <source>
        <dbReference type="ARBA" id="ARBA00022803"/>
    </source>
</evidence>
<evidence type="ECO:0000256" key="5">
    <source>
        <dbReference type="ARBA" id="ARBA00022737"/>
    </source>
</evidence>
<dbReference type="PANTHER" id="PTHR45668">
    <property type="entry name" value="SERINE/THREONINE-PROTEIN PHOSPHATASE 5-RELATED"/>
    <property type="match status" value="1"/>
</dbReference>
<evidence type="ECO:0000256" key="2">
    <source>
        <dbReference type="ARBA" id="ARBA00008786"/>
    </source>
</evidence>
<dbReference type="FunFam" id="3.60.21.10:FF:000017">
    <property type="entry name" value="Serine/threonine-protein phosphatase"/>
    <property type="match status" value="1"/>
</dbReference>
<dbReference type="InterPro" id="IPR013235">
    <property type="entry name" value="PPP_dom"/>
</dbReference>
<dbReference type="PRINTS" id="PR00114">
    <property type="entry name" value="STPHPHTASE"/>
</dbReference>
<proteinExistence type="inferred from homology"/>
<dbReference type="OrthoDB" id="445564at2759"/>
<feature type="repeat" description="TPR" evidence="10">
    <location>
        <begin position="13"/>
        <end position="46"/>
    </location>
</feature>
<dbReference type="Proteomes" id="UP000316726">
    <property type="component" value="Chromosome 7"/>
</dbReference>
<keyword evidence="6" id="KW-0378">Hydrolase</keyword>
<keyword evidence="8" id="KW-0464">Manganese</keyword>
<keyword evidence="13" id="KW-1185">Reference proteome</keyword>
<evidence type="ECO:0000256" key="1">
    <source>
        <dbReference type="ARBA" id="ARBA00001936"/>
    </source>
</evidence>
<comment type="cofactor">
    <cofactor evidence="1">
        <name>Mn(2+)</name>
        <dbReference type="ChEBI" id="CHEBI:29035"/>
    </cofactor>
</comment>
<feature type="active site" description="Proton donor/acceptor" evidence="9">
    <location>
        <position position="295"/>
    </location>
</feature>
<name>A0A5B8MSA3_9CHLO</name>
<comment type="similarity">
    <text evidence="2">Belongs to the PPP phosphatase family. PP-5 (PP-T) subfamily.</text>
</comment>
<evidence type="ECO:0000256" key="8">
    <source>
        <dbReference type="ARBA" id="ARBA00023211"/>
    </source>
</evidence>
<feature type="domain" description="Serine/threonine specific protein phosphatases" evidence="11">
    <location>
        <begin position="195"/>
        <end position="471"/>
    </location>
</feature>
<dbReference type="InterPro" id="IPR051134">
    <property type="entry name" value="PPP_phosphatase"/>
</dbReference>
<dbReference type="InterPro" id="IPR004843">
    <property type="entry name" value="Calcineurin-like_PHP"/>
</dbReference>
<feature type="repeat" description="TPR" evidence="10">
    <location>
        <begin position="81"/>
        <end position="114"/>
    </location>
</feature>
<dbReference type="Pfam" id="PF13181">
    <property type="entry name" value="TPR_8"/>
    <property type="match status" value="2"/>
</dbReference>
<dbReference type="SUPFAM" id="SSF56300">
    <property type="entry name" value="Metallo-dependent phosphatases"/>
    <property type="match status" value="1"/>
</dbReference>
<evidence type="ECO:0000256" key="6">
    <source>
        <dbReference type="ARBA" id="ARBA00022801"/>
    </source>
</evidence>
<dbReference type="Pfam" id="PF08321">
    <property type="entry name" value="PPP5"/>
    <property type="match status" value="1"/>
</dbReference>
<dbReference type="STRING" id="1764295.A0A5B8MSA3"/>
<dbReference type="EC" id="3.1.3.16" evidence="3"/>
<dbReference type="CDD" id="cd07417">
    <property type="entry name" value="MPP_PP5_C"/>
    <property type="match status" value="1"/>
</dbReference>
<keyword evidence="5" id="KW-0677">Repeat</keyword>
<dbReference type="InterPro" id="IPR011990">
    <property type="entry name" value="TPR-like_helical_dom_sf"/>
</dbReference>
<evidence type="ECO:0000256" key="3">
    <source>
        <dbReference type="ARBA" id="ARBA00013081"/>
    </source>
</evidence>
<evidence type="ECO:0000256" key="4">
    <source>
        <dbReference type="ARBA" id="ARBA00022723"/>
    </source>
</evidence>
<dbReference type="EMBL" id="CP031040">
    <property type="protein sequence ID" value="QDZ22300.1"/>
    <property type="molecule type" value="Genomic_DNA"/>
</dbReference>
<dbReference type="Pfam" id="PF00515">
    <property type="entry name" value="TPR_1"/>
    <property type="match status" value="1"/>
</dbReference>
<keyword evidence="4" id="KW-0479">Metal-binding</keyword>
<evidence type="ECO:0000313" key="12">
    <source>
        <dbReference type="EMBL" id="QDZ22300.1"/>
    </source>
</evidence>
<dbReference type="SMART" id="SM00156">
    <property type="entry name" value="PP2Ac"/>
    <property type="match status" value="1"/>
</dbReference>
<keyword evidence="7 10" id="KW-0802">TPR repeat</keyword>
<dbReference type="SUPFAM" id="SSF48452">
    <property type="entry name" value="TPR-like"/>
    <property type="match status" value="1"/>
</dbReference>
<dbReference type="PANTHER" id="PTHR45668:SF5">
    <property type="entry name" value="SERINE_THREONINE-PROTEIN PHOSPHATASE 5"/>
    <property type="match status" value="1"/>
</dbReference>
<sequence length="488" mass="55282">MAAAVSEEAASRAEEHKLQANAYIKEKKFALAVEYYNKAIDLNPGNHVYYGNRSLAQIRLENYGSAIIDADKCIELNPGYVKAYYRRADANLALNKLKLALLDFRRASKYAPKDPDLRRKLQQCEKAVRVLNFEKALATPKEEIIPEHTKIVLEDIVVEDTHTGCRMTQNEEGKDVVTLEFVLDMIEDFKKGKNLHKRYAYAIILGALEVIRELPNVVHVESPKGGKFTVCGDVHGQFYDFLNIFELNGMPSETNPYLFNGDFVDRGSWSAEIIFTLFALKCLYPSSLHLARGNHETKNMNKLYGFEGEIQAKYTNQMADVFREVFCWLPLGHIINDKAFVVHGGLFASDDVTIADLQSFDRNREPPDEGYMCEMLWSDPQEALGRAPSKRGVALQFGPDITKAFLERNNLELVIRSHEVRDEGYTVEHDGFLVTVFSAPNYCDHMGNKGAFITFSGDDFKMNFTQFSAVEHPDVKPMAYANNYLFGG</sequence>
<dbReference type="SMART" id="SM00028">
    <property type="entry name" value="TPR"/>
    <property type="match status" value="3"/>
</dbReference>
<reference evidence="12 13" key="1">
    <citation type="submission" date="2018-07" db="EMBL/GenBank/DDBJ databases">
        <title>The complete nuclear genome of the prasinophyte Chloropicon primus (CCMP1205).</title>
        <authorList>
            <person name="Pombert J.-F."/>
            <person name="Otis C."/>
            <person name="Turmel M."/>
            <person name="Lemieux C."/>
        </authorList>
    </citation>
    <scope>NUCLEOTIDE SEQUENCE [LARGE SCALE GENOMIC DNA]</scope>
    <source>
        <strain evidence="12 13">CCMP1205</strain>
    </source>
</reference>
<dbReference type="InterPro" id="IPR041753">
    <property type="entry name" value="PP5_C"/>
</dbReference>
<dbReference type="PIRSF" id="PIRSF033096">
    <property type="entry name" value="PPPtase_5"/>
    <property type="match status" value="1"/>
</dbReference>
<evidence type="ECO:0000313" key="13">
    <source>
        <dbReference type="Proteomes" id="UP000316726"/>
    </source>
</evidence>
<gene>
    <name evidence="12" type="ORF">A3770_07p48180</name>
</gene>
<dbReference type="Gene3D" id="1.25.40.10">
    <property type="entry name" value="Tetratricopeptide repeat domain"/>
    <property type="match status" value="1"/>
</dbReference>
<dbReference type="InterPro" id="IPR029052">
    <property type="entry name" value="Metallo-depent_PP-like"/>
</dbReference>
<protein>
    <recommendedName>
        <fullName evidence="3">protein-serine/threonine phosphatase</fullName>
        <ecNumber evidence="3">3.1.3.16</ecNumber>
    </recommendedName>
</protein>
<dbReference type="InterPro" id="IPR019734">
    <property type="entry name" value="TPR_rpt"/>
</dbReference>
<dbReference type="InterPro" id="IPR006186">
    <property type="entry name" value="Ser/Thr-sp_prot-phosphatase"/>
</dbReference>
<dbReference type="Gene3D" id="3.60.21.10">
    <property type="match status" value="1"/>
</dbReference>
<dbReference type="Pfam" id="PF00149">
    <property type="entry name" value="Metallophos"/>
    <property type="match status" value="1"/>
</dbReference>